<dbReference type="GO" id="GO:0051123">
    <property type="term" value="P:RNA polymerase II preinitiation complex assembly"/>
    <property type="evidence" value="ECO:0007669"/>
    <property type="project" value="EnsemblFungi"/>
</dbReference>
<dbReference type="PANTHER" id="PTHR10966">
    <property type="entry name" value="TRANSCRIPTION INITIATION FACTOR IIA SUBUNIT 2"/>
    <property type="match status" value="1"/>
</dbReference>
<organism evidence="11 12">
    <name type="scientific">Henningerozyma blattae (strain ATCC 34711 / CBS 6284 / DSM 70876 / NBRC 10599 / NRRL Y-10934 / UCD 77-7)</name>
    <name type="common">Yeast</name>
    <name type="synonym">Tetrapisispora blattae</name>
    <dbReference type="NCBI Taxonomy" id="1071380"/>
    <lineage>
        <taxon>Eukaryota</taxon>
        <taxon>Fungi</taxon>
        <taxon>Dikarya</taxon>
        <taxon>Ascomycota</taxon>
        <taxon>Saccharomycotina</taxon>
        <taxon>Saccharomycetes</taxon>
        <taxon>Saccharomycetales</taxon>
        <taxon>Saccharomycetaceae</taxon>
        <taxon>Henningerozyma</taxon>
    </lineage>
</organism>
<keyword evidence="12" id="KW-1185">Reference proteome</keyword>
<dbReference type="InParanoid" id="I2H852"/>
<keyword evidence="6 8" id="KW-0539">Nucleus</keyword>
<dbReference type="Gene3D" id="2.30.18.10">
    <property type="entry name" value="Transcription factor IIA (TFIIA), beta-barrel domain"/>
    <property type="match status" value="1"/>
</dbReference>
<dbReference type="SUPFAM" id="SSF50784">
    <property type="entry name" value="Transcription factor IIA (TFIIA), beta-barrel domain"/>
    <property type="match status" value="1"/>
</dbReference>
<dbReference type="GO" id="GO:0005672">
    <property type="term" value="C:transcription factor TFIIA complex"/>
    <property type="evidence" value="ECO:0007669"/>
    <property type="project" value="EnsemblFungi"/>
</dbReference>
<dbReference type="SUPFAM" id="SSF47396">
    <property type="entry name" value="Transcription factor IIA (TFIIA), alpha-helical domain"/>
    <property type="match status" value="1"/>
</dbReference>
<feature type="domain" description="Transcription initiation factor IIA gamma subunit C-terminal" evidence="10">
    <location>
        <begin position="63"/>
        <end position="110"/>
    </location>
</feature>
<comment type="subcellular location">
    <subcellularLocation>
        <location evidence="1 8">Nucleus</location>
    </subcellularLocation>
</comment>
<dbReference type="InterPro" id="IPR009083">
    <property type="entry name" value="TFIIA_a-hlx"/>
</dbReference>
<dbReference type="GO" id="GO:0000979">
    <property type="term" value="F:RNA polymerase II core promoter sequence-specific DNA binding"/>
    <property type="evidence" value="ECO:0007669"/>
    <property type="project" value="EnsemblFungi"/>
</dbReference>
<sequence length="114" mass="12623">MAAPGYYELYRRSTLGNCLVDALDTLISDGRMEASLAMRVLEAFDRVAAESLRDRAQARLAVKGNLDTYGFCDDVWTFIVKDCQVTVDNPSGDTQQTLPVDKLRIVACNAKKSE</sequence>
<dbReference type="FunCoup" id="I2H852">
    <property type="interactions" value="559"/>
</dbReference>
<dbReference type="GeneID" id="14497711"/>
<reference evidence="11 12" key="1">
    <citation type="journal article" date="2011" name="Proc. Natl. Acad. Sci. U.S.A.">
        <title>Evolutionary erosion of yeast sex chromosomes by mating-type switching accidents.</title>
        <authorList>
            <person name="Gordon J.L."/>
            <person name="Armisen D."/>
            <person name="Proux-Wera E."/>
            <person name="Oheigeartaigh S.S."/>
            <person name="Byrne K.P."/>
            <person name="Wolfe K.H."/>
        </authorList>
    </citation>
    <scope>NUCLEOTIDE SEQUENCE [LARGE SCALE GENOMIC DNA]</scope>
    <source>
        <strain evidence="12">ATCC 34711 / CBS 6284 / DSM 70876 / NBRC 10599 / NRRL Y-10934 / UCD 77-7</strain>
    </source>
</reference>
<dbReference type="EMBL" id="HE806323">
    <property type="protein sequence ID" value="CCH62554.1"/>
    <property type="molecule type" value="Genomic_DNA"/>
</dbReference>
<evidence type="ECO:0000313" key="12">
    <source>
        <dbReference type="Proteomes" id="UP000002866"/>
    </source>
</evidence>
<keyword evidence="4 8" id="KW-0805">Transcription regulation</keyword>
<evidence type="ECO:0000256" key="2">
    <source>
        <dbReference type="ARBA" id="ARBA00007675"/>
    </source>
</evidence>
<name>I2H852_HENB6</name>
<dbReference type="InterPro" id="IPR015872">
    <property type="entry name" value="TFIIA_gsu_N"/>
</dbReference>
<evidence type="ECO:0000259" key="10">
    <source>
        <dbReference type="Pfam" id="PF02751"/>
    </source>
</evidence>
<protein>
    <recommendedName>
        <fullName evidence="3 8">Transcription initiation factor IIA subunit 2</fullName>
    </recommendedName>
</protein>
<dbReference type="eggNOG" id="KOG3463">
    <property type="taxonomic scope" value="Eukaryota"/>
</dbReference>
<dbReference type="Pfam" id="PF02268">
    <property type="entry name" value="TFIIA_gamma_N"/>
    <property type="match status" value="1"/>
</dbReference>
<dbReference type="KEGG" id="tbl:TBLA_0H02700"/>
<feature type="domain" description="Transcription initiation factor IIA gamma subunit N-terminal" evidence="9">
    <location>
        <begin position="6"/>
        <end position="52"/>
    </location>
</feature>
<evidence type="ECO:0000256" key="5">
    <source>
        <dbReference type="ARBA" id="ARBA00023163"/>
    </source>
</evidence>
<dbReference type="OrthoDB" id="586585at2759"/>
<dbReference type="AlphaFoldDB" id="I2H852"/>
<dbReference type="CDD" id="cd10014">
    <property type="entry name" value="TFIIA_gamma_C"/>
    <property type="match status" value="1"/>
</dbReference>
<evidence type="ECO:0000256" key="1">
    <source>
        <dbReference type="ARBA" id="ARBA00004123"/>
    </source>
</evidence>
<dbReference type="InterPro" id="IPR003194">
    <property type="entry name" value="TFIIA_gsu"/>
</dbReference>
<dbReference type="HOGENOM" id="CLU_112964_3_1_1"/>
<keyword evidence="5 8" id="KW-0804">Transcription</keyword>
<dbReference type="InterPro" id="IPR015871">
    <property type="entry name" value="TFIIA_gsu_C"/>
</dbReference>
<evidence type="ECO:0000256" key="8">
    <source>
        <dbReference type="PIRNR" id="PIRNR009415"/>
    </source>
</evidence>
<dbReference type="CDD" id="cd10145">
    <property type="entry name" value="TFIIA_gamma_N"/>
    <property type="match status" value="1"/>
</dbReference>
<dbReference type="Proteomes" id="UP000002866">
    <property type="component" value="Chromosome 8"/>
</dbReference>
<gene>
    <name evidence="11" type="primary">TBLA0H02700</name>
    <name evidence="11" type="ORF">TBLA_0H02700</name>
</gene>
<evidence type="ECO:0000256" key="6">
    <source>
        <dbReference type="ARBA" id="ARBA00023242"/>
    </source>
</evidence>
<dbReference type="InterPro" id="IPR009088">
    <property type="entry name" value="TFIIA_b-brl"/>
</dbReference>
<dbReference type="OMA" id="QYYELYR"/>
<proteinExistence type="inferred from homology"/>
<dbReference type="Gene3D" id="1.10.287.190">
    <property type="entry name" value="Transcription factor IIA gamma subunit, alpha-helical domain"/>
    <property type="match status" value="1"/>
</dbReference>
<dbReference type="STRING" id="1071380.I2H852"/>
<dbReference type="Pfam" id="PF02751">
    <property type="entry name" value="TFIIA_gamma_C"/>
    <property type="match status" value="1"/>
</dbReference>
<dbReference type="RefSeq" id="XP_004182073.1">
    <property type="nucleotide sequence ID" value="XM_004182025.1"/>
</dbReference>
<comment type="similarity">
    <text evidence="2 8">Belongs to the TFIIA subunit 2 family.</text>
</comment>
<accession>I2H852</accession>
<dbReference type="GO" id="GO:0017025">
    <property type="term" value="F:TBP-class protein binding"/>
    <property type="evidence" value="ECO:0007669"/>
    <property type="project" value="EnsemblFungi"/>
</dbReference>
<evidence type="ECO:0000259" key="9">
    <source>
        <dbReference type="Pfam" id="PF02268"/>
    </source>
</evidence>
<dbReference type="PIRSF" id="PIRSF009415">
    <property type="entry name" value="Hum_TFIIA_gamma"/>
    <property type="match status" value="1"/>
</dbReference>
<evidence type="ECO:0000256" key="3">
    <source>
        <dbReference type="ARBA" id="ARBA00019928"/>
    </source>
</evidence>
<evidence type="ECO:0000256" key="4">
    <source>
        <dbReference type="ARBA" id="ARBA00023015"/>
    </source>
</evidence>
<evidence type="ECO:0000313" key="11">
    <source>
        <dbReference type="EMBL" id="CCH62554.1"/>
    </source>
</evidence>
<evidence type="ECO:0000256" key="7">
    <source>
        <dbReference type="ARBA" id="ARBA00024733"/>
    </source>
</evidence>
<dbReference type="FunFam" id="1.10.287.190:FF:000001">
    <property type="entry name" value="Transcription initiation factor IIA subunit 2"/>
    <property type="match status" value="1"/>
</dbReference>
<comment type="function">
    <text evidence="7">TFIIA is a component of the transcription machinery of RNA polymerase II and plays an important role in transcriptional activation. TFIIA in a complex with TBP mediates transcriptional activity.</text>
</comment>
<dbReference type="GO" id="GO:0060261">
    <property type="term" value="P:positive regulation of transcription initiation by RNA polymerase II"/>
    <property type="evidence" value="ECO:0007669"/>
    <property type="project" value="EnsemblFungi"/>
</dbReference>